<evidence type="ECO:0000313" key="5">
    <source>
        <dbReference type="EMBL" id="SER39713.1"/>
    </source>
</evidence>
<dbReference type="PANTHER" id="PTHR45726:SF3">
    <property type="entry name" value="LEUKOTRIENE A-4 HYDROLASE"/>
    <property type="match status" value="1"/>
</dbReference>
<keyword evidence="6" id="KW-1185">Reference proteome</keyword>
<dbReference type="Proteomes" id="UP000199572">
    <property type="component" value="Unassembled WGS sequence"/>
</dbReference>
<accession>A0A1H9NWL0</accession>
<dbReference type="InterPro" id="IPR034015">
    <property type="entry name" value="M1_LTA4H"/>
</dbReference>
<keyword evidence="2" id="KW-0479">Metal-binding</keyword>
<proteinExistence type="predicted"/>
<feature type="signal peptide" evidence="3">
    <location>
        <begin position="1"/>
        <end position="19"/>
    </location>
</feature>
<evidence type="ECO:0000259" key="4">
    <source>
        <dbReference type="Pfam" id="PF01433"/>
    </source>
</evidence>
<name>A0A1H9NWL0_9SPHI</name>
<dbReference type="InterPro" id="IPR027268">
    <property type="entry name" value="Peptidase_M4/M1_CTD_sf"/>
</dbReference>
<sequence>MKKNFLMLFLSLISLSLFAQQNYWQQHLSYNIDVSLNEKDKTLQGSEKIVYKNNSPSTLNFIWFHIWPNAYKNESTALFQQIRNDSSRKEKLKNVTYGSIEGLNFKVNGKTATTEVHSNPQYIDVIKVMLPAPLNPGDSIDISTDFKVKLPSYFSRSGYADTEFMITQWYPKPAVFDKDGWHEFPYLDMGEFYSEYADYKVNITVPGNYVVGATGTLQNVGELEKYKSIGAKNAAKRDGKPVLYQATDKNKTKTLSYVMNNVPDFAWFADQDLVIQYDTVKLASGKIVDAFSYYHNKPKTLWVNSIDYIKDATKRYSNWIGEYQYPVVQAIEGPKNNSSGGMEYPTITLITSPDAKVSSLDGVIAHEVGHNWFMSILGSNERIHTWQDEGLNTYFQFRYEAEKYRANSIFGDAIPENVKALPADKFLNAIYGAVSGIPMKSAIETPAANFATSDEYGMISYVKTALWLYILESSVGREKMDKAFQNYFNEWKHKHPTPADLKASFETTLGIKLDEYFGLLNKEGDFK</sequence>
<feature type="binding site" evidence="2">
    <location>
        <position position="389"/>
    </location>
    <ligand>
        <name>Zn(2+)</name>
        <dbReference type="ChEBI" id="CHEBI:29105"/>
        <note>catalytic</note>
    </ligand>
</feature>
<dbReference type="STRING" id="390241.SAMN04488023_108134"/>
<keyword evidence="3" id="KW-0732">Signal</keyword>
<dbReference type="Gene3D" id="1.10.390.10">
    <property type="entry name" value="Neutral Protease Domain 2"/>
    <property type="match status" value="1"/>
</dbReference>
<evidence type="ECO:0000256" key="1">
    <source>
        <dbReference type="PIRSR" id="PIRSR634015-1"/>
    </source>
</evidence>
<dbReference type="SUPFAM" id="SSF55486">
    <property type="entry name" value="Metalloproteases ('zincins'), catalytic domain"/>
    <property type="match status" value="1"/>
</dbReference>
<feature type="binding site" evidence="2">
    <location>
        <position position="370"/>
    </location>
    <ligand>
        <name>Zn(2+)</name>
        <dbReference type="ChEBI" id="CHEBI:29105"/>
        <note>catalytic</note>
    </ligand>
</feature>
<protein>
    <recommendedName>
        <fullName evidence="4">Peptidase M1 membrane alanine aminopeptidase domain-containing protein</fullName>
    </recommendedName>
</protein>
<evidence type="ECO:0000256" key="2">
    <source>
        <dbReference type="PIRSR" id="PIRSR634015-3"/>
    </source>
</evidence>
<keyword evidence="2" id="KW-0862">Zinc</keyword>
<feature type="domain" description="Peptidase M1 membrane alanine aminopeptidase" evidence="4">
    <location>
        <begin position="321"/>
        <end position="515"/>
    </location>
</feature>
<feature type="binding site" evidence="2">
    <location>
        <position position="366"/>
    </location>
    <ligand>
        <name>Zn(2+)</name>
        <dbReference type="ChEBI" id="CHEBI:29105"/>
        <note>catalytic</note>
    </ligand>
</feature>
<dbReference type="GO" id="GO:0008237">
    <property type="term" value="F:metallopeptidase activity"/>
    <property type="evidence" value="ECO:0007669"/>
    <property type="project" value="InterPro"/>
</dbReference>
<comment type="cofactor">
    <cofactor evidence="2">
        <name>Zn(2+)</name>
        <dbReference type="ChEBI" id="CHEBI:29105"/>
    </cofactor>
    <text evidence="2">Binds 1 zinc ion per subunit.</text>
</comment>
<dbReference type="AlphaFoldDB" id="A0A1H9NWL0"/>
<dbReference type="GO" id="GO:0008270">
    <property type="term" value="F:zinc ion binding"/>
    <property type="evidence" value="ECO:0007669"/>
    <property type="project" value="InterPro"/>
</dbReference>
<dbReference type="EMBL" id="FOGG01000008">
    <property type="protein sequence ID" value="SER39713.1"/>
    <property type="molecule type" value="Genomic_DNA"/>
</dbReference>
<feature type="active site" description="Proton donor" evidence="1">
    <location>
        <position position="461"/>
    </location>
</feature>
<reference evidence="5 6" key="1">
    <citation type="submission" date="2016-10" db="EMBL/GenBank/DDBJ databases">
        <authorList>
            <person name="de Groot N.N."/>
        </authorList>
    </citation>
    <scope>NUCLEOTIDE SEQUENCE [LARGE SCALE GENOMIC DNA]</scope>
    <source>
        <strain evidence="5 6">DSM 18610</strain>
    </source>
</reference>
<gene>
    <name evidence="5" type="ORF">SAMN04488023_108134</name>
</gene>
<feature type="chain" id="PRO_5011686377" description="Peptidase M1 membrane alanine aminopeptidase domain-containing protein" evidence="3">
    <location>
        <begin position="20"/>
        <end position="527"/>
    </location>
</feature>
<dbReference type="InterPro" id="IPR014782">
    <property type="entry name" value="Peptidase_M1_dom"/>
</dbReference>
<dbReference type="PANTHER" id="PTHR45726">
    <property type="entry name" value="LEUKOTRIENE A-4 HYDROLASE"/>
    <property type="match status" value="1"/>
</dbReference>
<dbReference type="OrthoDB" id="9814383at2"/>
<evidence type="ECO:0000256" key="3">
    <source>
        <dbReference type="SAM" id="SignalP"/>
    </source>
</evidence>
<feature type="active site" description="Proton acceptor" evidence="1">
    <location>
        <position position="367"/>
    </location>
</feature>
<dbReference type="Pfam" id="PF01433">
    <property type="entry name" value="Peptidase_M1"/>
    <property type="match status" value="1"/>
</dbReference>
<dbReference type="CDD" id="cd09604">
    <property type="entry name" value="M1_APN_like"/>
    <property type="match status" value="1"/>
</dbReference>
<evidence type="ECO:0000313" key="6">
    <source>
        <dbReference type="Proteomes" id="UP000199572"/>
    </source>
</evidence>
<organism evidence="5 6">
    <name type="scientific">Pedobacter rhizosphaerae</name>
    <dbReference type="NCBI Taxonomy" id="390241"/>
    <lineage>
        <taxon>Bacteria</taxon>
        <taxon>Pseudomonadati</taxon>
        <taxon>Bacteroidota</taxon>
        <taxon>Sphingobacteriia</taxon>
        <taxon>Sphingobacteriales</taxon>
        <taxon>Sphingobacteriaceae</taxon>
        <taxon>Pedobacter</taxon>
    </lineage>
</organism>